<sequence>MSLVHISNLMKSTLVAAFRSIRHRSLYRRLLRFLFALALVASVAGVFFVEKLHRQNHNHVSLLTDLPAIPPRNSTEMDDQLVVPLRDDATKLQAQRCVQAGYGGVYFKHFRKAGGTTLYNSFRDHQCLRRQMPIFASEFPFFNRDTFDVLNSTVFVTTLRHPIDRILSLYWFEGRWPRTCHKACENNKTKDDTNKVADLEEWIEAIHDQSNHTNLRYVRHNGCGQWVSVENYYTRILLGVDRARDEEQAKSTLHQRGFRNVTLTLRHLLKAKQILASFDVILVQEEMIQPSEKIKMFFEMTGYGDKPPRAFGVERKGYERAKYFVPPLNSTLDRLRQLNALDIELYDYAVRLSQKNFDKWQQRRNEDSLGGNETDFYAAANCKKPMARLPQPVANIAVGGDFCVGGRWSGRTWSDFWYFPGCIFHSREAESK</sequence>
<gene>
    <name evidence="2" type="ORF">IV203_031304</name>
</gene>
<reference evidence="2" key="1">
    <citation type="journal article" date="2021" name="Sci. Rep.">
        <title>Diploid genomic architecture of Nitzschia inconspicua, an elite biomass production diatom.</title>
        <authorList>
            <person name="Oliver A."/>
            <person name="Podell S."/>
            <person name="Pinowska A."/>
            <person name="Traller J.C."/>
            <person name="Smith S.R."/>
            <person name="McClure R."/>
            <person name="Beliaev A."/>
            <person name="Bohutskyi P."/>
            <person name="Hill E.A."/>
            <person name="Rabines A."/>
            <person name="Zheng H."/>
            <person name="Allen L.Z."/>
            <person name="Kuo A."/>
            <person name="Grigoriev I.V."/>
            <person name="Allen A.E."/>
            <person name="Hazlebeck D."/>
            <person name="Allen E.E."/>
        </authorList>
    </citation>
    <scope>NUCLEOTIDE SEQUENCE</scope>
    <source>
        <strain evidence="2">Hildebrandi</strain>
    </source>
</reference>
<reference evidence="2" key="2">
    <citation type="submission" date="2021-04" db="EMBL/GenBank/DDBJ databases">
        <authorList>
            <person name="Podell S."/>
        </authorList>
    </citation>
    <scope>NUCLEOTIDE SEQUENCE</scope>
    <source>
        <strain evidence="2">Hildebrandi</strain>
    </source>
</reference>
<keyword evidence="1" id="KW-0812">Transmembrane</keyword>
<dbReference type="AlphaFoldDB" id="A0A9K3Q2H9"/>
<feature type="transmembrane region" description="Helical" evidence="1">
    <location>
        <begin position="30"/>
        <end position="49"/>
    </location>
</feature>
<dbReference type="OrthoDB" id="204822at2759"/>
<accession>A0A9K3Q2H9</accession>
<name>A0A9K3Q2H9_9STRA</name>
<evidence type="ECO:0000313" key="2">
    <source>
        <dbReference type="EMBL" id="KAG7368561.1"/>
    </source>
</evidence>
<comment type="caution">
    <text evidence="2">The sequence shown here is derived from an EMBL/GenBank/DDBJ whole genome shotgun (WGS) entry which is preliminary data.</text>
</comment>
<keyword evidence="3" id="KW-1185">Reference proteome</keyword>
<evidence type="ECO:0000313" key="3">
    <source>
        <dbReference type="Proteomes" id="UP000693970"/>
    </source>
</evidence>
<keyword evidence="1" id="KW-0472">Membrane</keyword>
<protein>
    <submittedName>
        <fullName evidence="2">Sulfotransferase family protein</fullName>
    </submittedName>
</protein>
<evidence type="ECO:0000256" key="1">
    <source>
        <dbReference type="SAM" id="Phobius"/>
    </source>
</evidence>
<organism evidence="2 3">
    <name type="scientific">Nitzschia inconspicua</name>
    <dbReference type="NCBI Taxonomy" id="303405"/>
    <lineage>
        <taxon>Eukaryota</taxon>
        <taxon>Sar</taxon>
        <taxon>Stramenopiles</taxon>
        <taxon>Ochrophyta</taxon>
        <taxon>Bacillariophyta</taxon>
        <taxon>Bacillariophyceae</taxon>
        <taxon>Bacillariophycidae</taxon>
        <taxon>Bacillariales</taxon>
        <taxon>Bacillariaceae</taxon>
        <taxon>Nitzschia</taxon>
    </lineage>
</organism>
<proteinExistence type="predicted"/>
<dbReference type="EMBL" id="JAGRRH010000006">
    <property type="protein sequence ID" value="KAG7368561.1"/>
    <property type="molecule type" value="Genomic_DNA"/>
</dbReference>
<keyword evidence="1" id="KW-1133">Transmembrane helix</keyword>
<dbReference type="Proteomes" id="UP000693970">
    <property type="component" value="Unassembled WGS sequence"/>
</dbReference>